<organism evidence="1 3">
    <name type="scientific">Methanohalophilus euhalobius</name>
    <dbReference type="NCBI Taxonomy" id="51203"/>
    <lineage>
        <taxon>Archaea</taxon>
        <taxon>Methanobacteriati</taxon>
        <taxon>Methanobacteriota</taxon>
        <taxon>Stenosarchaea group</taxon>
        <taxon>Methanomicrobia</taxon>
        <taxon>Methanosarcinales</taxon>
        <taxon>Methanosarcinaceae</taxon>
        <taxon>Methanohalophilus</taxon>
    </lineage>
</organism>
<gene>
    <name evidence="2" type="ORF">C7960_0576</name>
    <name evidence="1" type="ORF">SAMN06295989_10464</name>
</gene>
<dbReference type="OrthoDB" id="111555at2157"/>
<dbReference type="EMBL" id="SMMS01000001">
    <property type="protein sequence ID" value="TCL11425.1"/>
    <property type="molecule type" value="Genomic_DNA"/>
</dbReference>
<sequence length="103" mass="12085">MNIRQFHESLQTIDIDNITFSKHFVKRTKERGLDHLTDLATSHNMISTEDPAGIVDQENNKFQVLYRHNDKYDVVIIIAVRSTNPFKVSLVTCFPREVERRIK</sequence>
<dbReference type="AlphaFoldDB" id="A0A285FV54"/>
<name>A0A285FV54_9EURY</name>
<evidence type="ECO:0008006" key="5">
    <source>
        <dbReference type="Google" id="ProtNLM"/>
    </source>
</evidence>
<dbReference type="RefSeq" id="WP_096712216.1">
    <property type="nucleotide sequence ID" value="NZ_OBDR01000004.1"/>
</dbReference>
<dbReference type="Proteomes" id="UP000217726">
    <property type="component" value="Unassembled WGS sequence"/>
</dbReference>
<proteinExistence type="predicted"/>
<evidence type="ECO:0000313" key="3">
    <source>
        <dbReference type="Proteomes" id="UP000217726"/>
    </source>
</evidence>
<keyword evidence="3" id="KW-1185">Reference proteome</keyword>
<dbReference type="EMBL" id="OBDR01000004">
    <property type="protein sequence ID" value="SNY14684.1"/>
    <property type="molecule type" value="Genomic_DNA"/>
</dbReference>
<protein>
    <recommendedName>
        <fullName evidence="5">DUF4258 domain-containing protein</fullName>
    </recommendedName>
</protein>
<evidence type="ECO:0000313" key="1">
    <source>
        <dbReference type="EMBL" id="SNY14684.1"/>
    </source>
</evidence>
<reference evidence="3" key="2">
    <citation type="submission" date="2017-09" db="EMBL/GenBank/DDBJ databases">
        <authorList>
            <person name="Varghese N."/>
            <person name="Submissions S."/>
        </authorList>
    </citation>
    <scope>NUCLEOTIDE SEQUENCE [LARGE SCALE GENOMIC DNA]</scope>
    <source>
        <strain evidence="3">WG-1MB</strain>
    </source>
</reference>
<reference evidence="1" key="1">
    <citation type="submission" date="2017-09" db="EMBL/GenBank/DDBJ databases">
        <authorList>
            <person name="Ehlers B."/>
            <person name="Leendertz F.H."/>
        </authorList>
    </citation>
    <scope>NUCLEOTIDE SEQUENCE [LARGE SCALE GENOMIC DNA]</scope>
    <source>
        <strain evidence="1">WG-1MB</strain>
    </source>
</reference>
<dbReference type="Proteomes" id="UP000295404">
    <property type="component" value="Unassembled WGS sequence"/>
</dbReference>
<reference evidence="2 4" key="3">
    <citation type="submission" date="2019-03" db="EMBL/GenBank/DDBJ databases">
        <title>Subsurface microbial communities from deep shales in Ohio and West Virginia, USA.</title>
        <authorList>
            <person name="Wrighton K."/>
        </authorList>
    </citation>
    <scope>NUCLEOTIDE SEQUENCE [LARGE SCALE GENOMIC DNA]</scope>
    <source>
        <strain evidence="2 4">WG1_MB</strain>
    </source>
</reference>
<accession>A0A285FV54</accession>
<evidence type="ECO:0000313" key="2">
    <source>
        <dbReference type="EMBL" id="TCL11425.1"/>
    </source>
</evidence>
<evidence type="ECO:0000313" key="4">
    <source>
        <dbReference type="Proteomes" id="UP000295404"/>
    </source>
</evidence>